<dbReference type="EMBL" id="JADJNC010000002">
    <property type="protein sequence ID" value="MBK7421695.1"/>
    <property type="molecule type" value="Genomic_DNA"/>
</dbReference>
<protein>
    <submittedName>
        <fullName evidence="2">Uncharacterized protein</fullName>
    </submittedName>
</protein>
<evidence type="ECO:0000256" key="1">
    <source>
        <dbReference type="SAM" id="MobiDB-lite"/>
    </source>
</evidence>
<sequence length="135" mass="15282">MNATIENLRIFLEERHRRLPRFADETMVPGADVLSSQLTKITQQIFPTVLHEKPTRGLWLQATMVRLFASCSLRLLEVDNDRLKASMHCLMPHGARSRDRMPRSPRRVDLLRGAGGISTGPTFCKASSSRRDQPG</sequence>
<reference evidence="2" key="1">
    <citation type="submission" date="2020-10" db="EMBL/GenBank/DDBJ databases">
        <title>Connecting structure to function with the recovery of over 1000 high-quality activated sludge metagenome-assembled genomes encoding full-length rRNA genes using long-read sequencing.</title>
        <authorList>
            <person name="Singleton C.M."/>
            <person name="Petriglieri F."/>
            <person name="Kristensen J.M."/>
            <person name="Kirkegaard R.H."/>
            <person name="Michaelsen T.Y."/>
            <person name="Andersen M.H."/>
            <person name="Karst S.M."/>
            <person name="Dueholm M.S."/>
            <person name="Nielsen P.H."/>
            <person name="Albertsen M."/>
        </authorList>
    </citation>
    <scope>NUCLEOTIDE SEQUENCE</scope>
    <source>
        <strain evidence="2">EsbW_18-Q3-R4-48_MAXAC.044</strain>
    </source>
</reference>
<proteinExistence type="predicted"/>
<dbReference type="AlphaFoldDB" id="A0A9D7FAY8"/>
<dbReference type="Proteomes" id="UP000886602">
    <property type="component" value="Unassembled WGS sequence"/>
</dbReference>
<gene>
    <name evidence="2" type="ORF">IPJ48_00570</name>
</gene>
<organism evidence="2 3">
    <name type="scientific">Candidatus Propionivibrio dominans</name>
    <dbReference type="NCBI Taxonomy" id="2954373"/>
    <lineage>
        <taxon>Bacteria</taxon>
        <taxon>Pseudomonadati</taxon>
        <taxon>Pseudomonadota</taxon>
        <taxon>Betaproteobacteria</taxon>
        <taxon>Rhodocyclales</taxon>
        <taxon>Rhodocyclaceae</taxon>
        <taxon>Propionivibrio</taxon>
    </lineage>
</organism>
<comment type="caution">
    <text evidence="2">The sequence shown here is derived from an EMBL/GenBank/DDBJ whole genome shotgun (WGS) entry which is preliminary data.</text>
</comment>
<evidence type="ECO:0000313" key="2">
    <source>
        <dbReference type="EMBL" id="MBK7421695.1"/>
    </source>
</evidence>
<name>A0A9D7FAY8_9RHOO</name>
<evidence type="ECO:0000313" key="3">
    <source>
        <dbReference type="Proteomes" id="UP000886602"/>
    </source>
</evidence>
<accession>A0A9D7FAY8</accession>
<feature type="region of interest" description="Disordered" evidence="1">
    <location>
        <begin position="111"/>
        <end position="135"/>
    </location>
</feature>